<accession>A0A1I4ANE8</accession>
<evidence type="ECO:0000256" key="3">
    <source>
        <dbReference type="ARBA" id="ARBA00022741"/>
    </source>
</evidence>
<dbReference type="InterPro" id="IPR012795">
    <property type="entry name" value="tRNA_Ile_lys_synt_N"/>
</dbReference>
<dbReference type="Proteomes" id="UP000199598">
    <property type="component" value="Unassembled WGS sequence"/>
</dbReference>
<comment type="domain">
    <text evidence="6">The N-terminal region contains the highly conserved SGGXDS motif, predicted to be a P-loop motif involved in ATP binding.</text>
</comment>
<name>A0A1I4ANE8_9HYPH</name>
<comment type="caution">
    <text evidence="8">The sequence shown here is derived from an EMBL/GenBank/DDBJ whole genome shotgun (WGS) entry which is preliminary data.</text>
</comment>
<dbReference type="Gene3D" id="3.40.50.620">
    <property type="entry name" value="HUPs"/>
    <property type="match status" value="1"/>
</dbReference>
<dbReference type="EMBL" id="FOSK01000006">
    <property type="protein sequence ID" value="SFK57259.1"/>
    <property type="molecule type" value="Genomic_DNA"/>
</dbReference>
<dbReference type="RefSeq" id="WP_159437965.1">
    <property type="nucleotide sequence ID" value="NZ_FOSK01000006.1"/>
</dbReference>
<proteinExistence type="inferred from homology"/>
<keyword evidence="2 6" id="KW-0819">tRNA processing</keyword>
<sequence length="441" mass="49232">MTTASNQVALFSSEELNELFGEYKSFRRIAVGVSGGADSMALLYLLKQWTQELGFSAPELYALTVNHGLRAEAAGEASGVAQYCTRIEVPHETLHWVGEKPSSNIQSEARDARYALLRQAAEDHGCEALFLAHHLEDQAETFLTRLARGSGVYGLACIRKDREIDGFQICRPLLETSKVRLKSLLHSAQVPWFEDPSNEDEQFTRVKFRQAQQELDELGLTAAKLSDTARRMSRAADAIDVWVDEVAEKSCTFHSAGPVRFDSSCLEYIPDEIGLRLVGRLVRYISGAPYMPRLAKLEGLYETLKAEDGSRAATLGGVRFALAKPHDESIWFCFREAGRAGLPEIEVKPGDEGIWDDRWRYKAAHSAESFKITYVQKELCGDFELEIPANWLKTAFLTAPLIVFAGGVSYMPWKKIGRTTADAEVRSRTYGISMVPVSRTF</sequence>
<comment type="subcellular location">
    <subcellularLocation>
        <location evidence="6">Cytoplasm</location>
    </subcellularLocation>
</comment>
<dbReference type="InterPro" id="IPR011063">
    <property type="entry name" value="TilS/TtcA_N"/>
</dbReference>
<protein>
    <recommendedName>
        <fullName evidence="6">tRNA(Ile)-lysidine synthase</fullName>
        <ecNumber evidence="6">6.3.4.19</ecNumber>
    </recommendedName>
    <alternativeName>
        <fullName evidence="6">tRNA(Ile)-2-lysyl-cytidine synthase</fullName>
    </alternativeName>
    <alternativeName>
        <fullName evidence="6">tRNA(Ile)-lysidine synthetase</fullName>
    </alternativeName>
</protein>
<comment type="similarity">
    <text evidence="6">Belongs to the tRNA(Ile)-lysidine synthase family.</text>
</comment>
<evidence type="ECO:0000256" key="2">
    <source>
        <dbReference type="ARBA" id="ARBA00022694"/>
    </source>
</evidence>
<reference evidence="8 9" key="1">
    <citation type="submission" date="2016-10" db="EMBL/GenBank/DDBJ databases">
        <authorList>
            <person name="Varghese N."/>
            <person name="Submissions S."/>
        </authorList>
    </citation>
    <scope>NUCLEOTIDE SEQUENCE [LARGE SCALE GENOMIC DNA]</scope>
    <source>
        <strain evidence="8 9">DSM 16392</strain>
    </source>
</reference>
<dbReference type="EC" id="6.3.4.19" evidence="6"/>
<keyword evidence="6" id="KW-0963">Cytoplasm</keyword>
<feature type="domain" description="tRNA(Ile)-lysidine/2-thiocytidine synthase N-terminal" evidence="7">
    <location>
        <begin position="29"/>
        <end position="210"/>
    </location>
</feature>
<evidence type="ECO:0000256" key="6">
    <source>
        <dbReference type="HAMAP-Rule" id="MF_01161"/>
    </source>
</evidence>
<dbReference type="PANTHER" id="PTHR43033">
    <property type="entry name" value="TRNA(ILE)-LYSIDINE SYNTHASE-RELATED"/>
    <property type="match status" value="1"/>
</dbReference>
<comment type="catalytic activity">
    <reaction evidence="5 6">
        <text>cytidine(34) in tRNA(Ile2) + L-lysine + ATP = lysidine(34) in tRNA(Ile2) + AMP + diphosphate + H(+)</text>
        <dbReference type="Rhea" id="RHEA:43744"/>
        <dbReference type="Rhea" id="RHEA-COMP:10625"/>
        <dbReference type="Rhea" id="RHEA-COMP:10670"/>
        <dbReference type="ChEBI" id="CHEBI:15378"/>
        <dbReference type="ChEBI" id="CHEBI:30616"/>
        <dbReference type="ChEBI" id="CHEBI:32551"/>
        <dbReference type="ChEBI" id="CHEBI:33019"/>
        <dbReference type="ChEBI" id="CHEBI:82748"/>
        <dbReference type="ChEBI" id="CHEBI:83665"/>
        <dbReference type="ChEBI" id="CHEBI:456215"/>
        <dbReference type="EC" id="6.3.4.19"/>
    </reaction>
</comment>
<evidence type="ECO:0000313" key="8">
    <source>
        <dbReference type="EMBL" id="SFK57259.1"/>
    </source>
</evidence>
<dbReference type="Pfam" id="PF01171">
    <property type="entry name" value="ATP_bind_3"/>
    <property type="match status" value="1"/>
</dbReference>
<keyword evidence="3 6" id="KW-0547">Nucleotide-binding</keyword>
<comment type="function">
    <text evidence="6">Ligates lysine onto the cytidine present at position 34 of the AUA codon-specific tRNA(Ile) that contains the anticodon CAU, in an ATP-dependent manner. Cytidine is converted to lysidine, thus changing the amino acid specificity of the tRNA from methionine to isoleucine.</text>
</comment>
<keyword evidence="4 6" id="KW-0067">ATP-binding</keyword>
<dbReference type="InterPro" id="IPR014729">
    <property type="entry name" value="Rossmann-like_a/b/a_fold"/>
</dbReference>
<gene>
    <name evidence="6" type="primary">tilS</name>
    <name evidence="8" type="ORF">SAMN04488518_106282</name>
</gene>
<dbReference type="CDD" id="cd01992">
    <property type="entry name" value="TilS_N"/>
    <property type="match status" value="1"/>
</dbReference>
<keyword evidence="9" id="KW-1185">Reference proteome</keyword>
<dbReference type="NCBIfam" id="TIGR02432">
    <property type="entry name" value="lysidine_TilS_N"/>
    <property type="match status" value="1"/>
</dbReference>
<evidence type="ECO:0000259" key="7">
    <source>
        <dbReference type="Pfam" id="PF01171"/>
    </source>
</evidence>
<evidence type="ECO:0000256" key="4">
    <source>
        <dbReference type="ARBA" id="ARBA00022840"/>
    </source>
</evidence>
<dbReference type="PANTHER" id="PTHR43033:SF1">
    <property type="entry name" value="TRNA(ILE)-LYSIDINE SYNTHASE-RELATED"/>
    <property type="match status" value="1"/>
</dbReference>
<evidence type="ECO:0000256" key="1">
    <source>
        <dbReference type="ARBA" id="ARBA00022598"/>
    </source>
</evidence>
<organism evidence="8 9">
    <name type="scientific">Pseudovibrio ascidiaceicola</name>
    <dbReference type="NCBI Taxonomy" id="285279"/>
    <lineage>
        <taxon>Bacteria</taxon>
        <taxon>Pseudomonadati</taxon>
        <taxon>Pseudomonadota</taxon>
        <taxon>Alphaproteobacteria</taxon>
        <taxon>Hyphomicrobiales</taxon>
        <taxon>Stappiaceae</taxon>
        <taxon>Pseudovibrio</taxon>
    </lineage>
</organism>
<dbReference type="SUPFAM" id="SSF52402">
    <property type="entry name" value="Adenine nucleotide alpha hydrolases-like"/>
    <property type="match status" value="1"/>
</dbReference>
<dbReference type="HAMAP" id="MF_01161">
    <property type="entry name" value="tRNA_Ile_lys_synt"/>
    <property type="match status" value="1"/>
</dbReference>
<dbReference type="InterPro" id="IPR012094">
    <property type="entry name" value="tRNA_Ile_lys_synt"/>
</dbReference>
<evidence type="ECO:0000256" key="5">
    <source>
        <dbReference type="ARBA" id="ARBA00048539"/>
    </source>
</evidence>
<keyword evidence="1 6" id="KW-0436">Ligase</keyword>
<feature type="binding site" evidence="6">
    <location>
        <begin position="34"/>
        <end position="39"/>
    </location>
    <ligand>
        <name>ATP</name>
        <dbReference type="ChEBI" id="CHEBI:30616"/>
    </ligand>
</feature>
<evidence type="ECO:0000313" key="9">
    <source>
        <dbReference type="Proteomes" id="UP000199598"/>
    </source>
</evidence>